<feature type="region of interest" description="Disordered" evidence="2">
    <location>
        <begin position="701"/>
        <end position="722"/>
    </location>
</feature>
<dbReference type="SUPFAM" id="SSF48350">
    <property type="entry name" value="GTPase activation domain, GAP"/>
    <property type="match status" value="1"/>
</dbReference>
<dbReference type="SMART" id="SM00324">
    <property type="entry name" value="RhoGAP"/>
    <property type="match status" value="1"/>
</dbReference>
<feature type="compositionally biased region" description="Basic and acidic residues" evidence="2">
    <location>
        <begin position="181"/>
        <end position="192"/>
    </location>
</feature>
<feature type="compositionally biased region" description="Polar residues" evidence="2">
    <location>
        <begin position="1"/>
        <end position="13"/>
    </location>
</feature>
<feature type="compositionally biased region" description="Low complexity" evidence="2">
    <location>
        <begin position="701"/>
        <end position="712"/>
    </location>
</feature>
<dbReference type="GO" id="GO:0007165">
    <property type="term" value="P:signal transduction"/>
    <property type="evidence" value="ECO:0007669"/>
    <property type="project" value="InterPro"/>
</dbReference>
<evidence type="ECO:0000259" key="3">
    <source>
        <dbReference type="PROSITE" id="PS50238"/>
    </source>
</evidence>
<proteinExistence type="predicted"/>
<dbReference type="GO" id="GO:0060237">
    <property type="term" value="P:regulation of fungal-type cell wall organization"/>
    <property type="evidence" value="ECO:0007669"/>
    <property type="project" value="TreeGrafter"/>
</dbReference>
<dbReference type="InterPro" id="IPR000198">
    <property type="entry name" value="RhoGAP_dom"/>
</dbReference>
<reference evidence="4 5" key="1">
    <citation type="journal article" date="2023" name="Elife">
        <title>Identification of key yeast species and microbe-microbe interactions impacting larval growth of Drosophila in the wild.</title>
        <authorList>
            <person name="Mure A."/>
            <person name="Sugiura Y."/>
            <person name="Maeda R."/>
            <person name="Honda K."/>
            <person name="Sakurai N."/>
            <person name="Takahashi Y."/>
            <person name="Watada M."/>
            <person name="Katoh T."/>
            <person name="Gotoh A."/>
            <person name="Gotoh Y."/>
            <person name="Taniguchi I."/>
            <person name="Nakamura K."/>
            <person name="Hayashi T."/>
            <person name="Katayama T."/>
            <person name="Uemura T."/>
            <person name="Hattori Y."/>
        </authorList>
    </citation>
    <scope>NUCLEOTIDE SEQUENCE [LARGE SCALE GENOMIC DNA]</scope>
    <source>
        <strain evidence="4 5">PK-24</strain>
    </source>
</reference>
<protein>
    <submittedName>
        <fullName evidence="4">GTPase-activating protein</fullName>
    </submittedName>
</protein>
<dbReference type="GO" id="GO:0005938">
    <property type="term" value="C:cell cortex"/>
    <property type="evidence" value="ECO:0007669"/>
    <property type="project" value="TreeGrafter"/>
</dbReference>
<dbReference type="InterPro" id="IPR051025">
    <property type="entry name" value="RhoGAP"/>
</dbReference>
<dbReference type="PANTHER" id="PTHR15228:SF25">
    <property type="entry name" value="F-BAR DOMAIN-CONTAINING PROTEIN"/>
    <property type="match status" value="1"/>
</dbReference>
<evidence type="ECO:0000256" key="2">
    <source>
        <dbReference type="SAM" id="MobiDB-lite"/>
    </source>
</evidence>
<comment type="caution">
    <text evidence="4">The sequence shown here is derived from an EMBL/GenBank/DDBJ whole genome shotgun (WGS) entry which is preliminary data.</text>
</comment>
<dbReference type="Gene3D" id="1.10.555.10">
    <property type="entry name" value="Rho GTPase activation protein"/>
    <property type="match status" value="1"/>
</dbReference>
<evidence type="ECO:0000256" key="1">
    <source>
        <dbReference type="ARBA" id="ARBA00022468"/>
    </source>
</evidence>
<evidence type="ECO:0000313" key="4">
    <source>
        <dbReference type="EMBL" id="GMM44511.1"/>
    </source>
</evidence>
<dbReference type="EMBL" id="BTGB01000001">
    <property type="protein sequence ID" value="GMM44511.1"/>
    <property type="molecule type" value="Genomic_DNA"/>
</dbReference>
<dbReference type="PANTHER" id="PTHR15228">
    <property type="entry name" value="SPERMATHECAL PHYSIOLOGY VARIANT"/>
    <property type="match status" value="1"/>
</dbReference>
<feature type="compositionally biased region" description="Polar residues" evidence="2">
    <location>
        <begin position="805"/>
        <end position="817"/>
    </location>
</feature>
<feature type="compositionally biased region" description="Low complexity" evidence="2">
    <location>
        <begin position="78"/>
        <end position="146"/>
    </location>
</feature>
<sequence length="872" mass="97467">MTSPSNGSPSKNPISGWFRSLGKHDTTTSPSSHSQSATTTNNSNNIITTSSQQINNSNDAPKIEIDDSTTPILSPTPIKISNSSRKNSNAISLNFLSPSKSHSQSSQLLPSSQPQSQSHTPSQSQQLNNQTPPKLSSSPTPSRPLLGFKSRSSHSFRPLSQFLDSNSSSSNTTIPINEQQNTKHKDLRSHRDSFLQQKHQDTIGNSNIFGCDIETSTKHAFGTIYISSDIQNNMNNNIPLPTTSSSKELNVTYGKVPLVIVSCGSYLKANALQVEGIFRLAGSNRRIKQLQLIFSTPPDYGAKIDWEGYTVHDAASILRRYLGSLNEPLIPFNLYDSFRQLLIEKSELLQYFKENDTKNSASLKEALKKDKPKRKLIIHQRKQLLKEFAILFEKLPSIQRRVLFYLLDMLAMFNLKSEFNRMPAKNLASIFQPSILFHPKDDMNPDAYIINSLVIESMITYSHKILTNVQNDQNVKKEETKKEKIEKPIIQINPSNEEDINDTMDTLSIESSSKRKSVLVESNDDLCILPFTSSSKESSPLKNMITPLNYRTNVLDYSDFEAPTTSFSSPKANRSRPHSKSLSQAPHTEMVRIPLFNTDNLLNTKDETSLSRITSNQSGTSSIVSSRSNLISSSININNTDTTDANMESIVVISEDQLAKELGLPHSNNDEKSIAPIPEYMNDETPTPITPIAQTFSVNEIDNNTNNNTTIEESQDDQKSEEDHFIDAEADIDTESNSENITKSSNSLAFSFQLSMNNEKTEDTSESNIGVIDTKEFKSYKVLKSDGDNYSINDNNDDFHLPKTATPQDSMGGNSYASFEKKEVDSNENGKINNNLNSIPMKSPVSSFFKKSDTKEKKNWLEKFKPKTPKKQ</sequence>
<dbReference type="PROSITE" id="PS50238">
    <property type="entry name" value="RHOGAP"/>
    <property type="match status" value="1"/>
</dbReference>
<dbReference type="GO" id="GO:0005096">
    <property type="term" value="F:GTPase activator activity"/>
    <property type="evidence" value="ECO:0007669"/>
    <property type="project" value="UniProtKB-KW"/>
</dbReference>
<organism evidence="4 5">
    <name type="scientific">Pichia kluyveri</name>
    <name type="common">Yeast</name>
    <dbReference type="NCBI Taxonomy" id="36015"/>
    <lineage>
        <taxon>Eukaryota</taxon>
        <taxon>Fungi</taxon>
        <taxon>Dikarya</taxon>
        <taxon>Ascomycota</taxon>
        <taxon>Saccharomycotina</taxon>
        <taxon>Pichiomycetes</taxon>
        <taxon>Pichiales</taxon>
        <taxon>Pichiaceae</taxon>
        <taxon>Pichia</taxon>
    </lineage>
</organism>
<feature type="compositionally biased region" description="Polar residues" evidence="2">
    <location>
        <begin position="827"/>
        <end position="846"/>
    </location>
</feature>
<dbReference type="Proteomes" id="UP001378960">
    <property type="component" value="Unassembled WGS sequence"/>
</dbReference>
<dbReference type="InterPro" id="IPR008936">
    <property type="entry name" value="Rho_GTPase_activation_prot"/>
</dbReference>
<keyword evidence="1" id="KW-0343">GTPase activation</keyword>
<evidence type="ECO:0000313" key="5">
    <source>
        <dbReference type="Proteomes" id="UP001378960"/>
    </source>
</evidence>
<dbReference type="Pfam" id="PF00620">
    <property type="entry name" value="RhoGAP"/>
    <property type="match status" value="1"/>
</dbReference>
<feature type="compositionally biased region" description="Low complexity" evidence="2">
    <location>
        <begin position="31"/>
        <end position="58"/>
    </location>
</feature>
<feature type="domain" description="Rho-GAP" evidence="3">
    <location>
        <begin position="238"/>
        <end position="466"/>
    </location>
</feature>
<keyword evidence="5" id="KW-1185">Reference proteome</keyword>
<feature type="region of interest" description="Disordered" evidence="2">
    <location>
        <begin position="1"/>
        <end position="192"/>
    </location>
</feature>
<gene>
    <name evidence="4" type="ORF">DAPK24_010860</name>
</gene>
<accession>A0AAV5QZS7</accession>
<dbReference type="AlphaFoldDB" id="A0AAV5QZS7"/>
<feature type="region of interest" description="Disordered" evidence="2">
    <location>
        <begin position="803"/>
        <end position="872"/>
    </location>
</feature>
<feature type="region of interest" description="Disordered" evidence="2">
    <location>
        <begin position="564"/>
        <end position="590"/>
    </location>
</feature>
<name>A0AAV5QZS7_PICKL</name>
<feature type="compositionally biased region" description="Basic and acidic residues" evidence="2">
    <location>
        <begin position="850"/>
        <end position="865"/>
    </location>
</feature>